<protein>
    <submittedName>
        <fullName evidence="2">Uncharacterized protein</fullName>
    </submittedName>
</protein>
<sequence>MTIDETRVSARDVKMQLRKIKNKKAPGPDGIKAELFKIFEKINTRPDSLQSDVYTSQAKAEETEAIFKMFSDSEVQKIIITTPSYSSLLTIMNDLRPDVLDILYLNVKFQYECDNNTGASDYLYLPLSDKEGKDTHRQERIDNHSNKNSHPHYIFT</sequence>
<keyword evidence="3" id="KW-1185">Reference proteome</keyword>
<accession>A0AAE1GP42</accession>
<gene>
    <name evidence="2" type="ORF">Pcinc_000730</name>
</gene>
<dbReference type="AlphaFoldDB" id="A0AAE1GP42"/>
<dbReference type="EMBL" id="JAWQEG010000036">
    <property type="protein sequence ID" value="KAK3895592.1"/>
    <property type="molecule type" value="Genomic_DNA"/>
</dbReference>
<comment type="caution">
    <text evidence="2">The sequence shown here is derived from an EMBL/GenBank/DDBJ whole genome shotgun (WGS) entry which is preliminary data.</text>
</comment>
<feature type="compositionally biased region" description="Basic and acidic residues" evidence="1">
    <location>
        <begin position="134"/>
        <end position="145"/>
    </location>
</feature>
<evidence type="ECO:0000256" key="1">
    <source>
        <dbReference type="SAM" id="MobiDB-lite"/>
    </source>
</evidence>
<name>A0AAE1GP42_PETCI</name>
<evidence type="ECO:0000313" key="2">
    <source>
        <dbReference type="EMBL" id="KAK3895592.1"/>
    </source>
</evidence>
<evidence type="ECO:0000313" key="3">
    <source>
        <dbReference type="Proteomes" id="UP001286313"/>
    </source>
</evidence>
<feature type="region of interest" description="Disordered" evidence="1">
    <location>
        <begin position="134"/>
        <end position="156"/>
    </location>
</feature>
<reference evidence="2" key="1">
    <citation type="submission" date="2023-10" db="EMBL/GenBank/DDBJ databases">
        <title>Genome assemblies of two species of porcelain crab, Petrolisthes cinctipes and Petrolisthes manimaculis (Anomura: Porcellanidae).</title>
        <authorList>
            <person name="Angst P."/>
        </authorList>
    </citation>
    <scope>NUCLEOTIDE SEQUENCE</scope>
    <source>
        <strain evidence="2">PB745_01</strain>
        <tissue evidence="2">Gill</tissue>
    </source>
</reference>
<proteinExistence type="predicted"/>
<dbReference type="Proteomes" id="UP001286313">
    <property type="component" value="Unassembled WGS sequence"/>
</dbReference>
<organism evidence="2 3">
    <name type="scientific">Petrolisthes cinctipes</name>
    <name type="common">Flat porcelain crab</name>
    <dbReference type="NCBI Taxonomy" id="88211"/>
    <lineage>
        <taxon>Eukaryota</taxon>
        <taxon>Metazoa</taxon>
        <taxon>Ecdysozoa</taxon>
        <taxon>Arthropoda</taxon>
        <taxon>Crustacea</taxon>
        <taxon>Multicrustacea</taxon>
        <taxon>Malacostraca</taxon>
        <taxon>Eumalacostraca</taxon>
        <taxon>Eucarida</taxon>
        <taxon>Decapoda</taxon>
        <taxon>Pleocyemata</taxon>
        <taxon>Anomura</taxon>
        <taxon>Galatheoidea</taxon>
        <taxon>Porcellanidae</taxon>
        <taxon>Petrolisthes</taxon>
    </lineage>
</organism>